<dbReference type="InterPro" id="IPR051906">
    <property type="entry name" value="TolC-like"/>
</dbReference>
<keyword evidence="7" id="KW-0354">Hemolysis</keyword>
<sequence>MNSSTRLWLRPLLMIGISAALQFPALAESSGNCTTTVDPETPLTLEIAVDSALCRDTRTASAWVSIKLQKIQTESARAAYLPTVNGSLTAQQNTTRNSQDPSEGQRVLGHSSYLGLNWRLFDFGERSARRDVADRLLAAATSSHDDAVRRTVSDTIQAYFSALQARATLGARRQATALAERTRDTARDRELKGAASRADTLQADAALARARLNQQRAKADLDKALAVLTQTMGAPAGMVPRLPERSATPSRAELPELAQLLDEARARHPAILAARLQRDASQAGIAAARAAGRPTIDFTAANYRNGYPNQGVQASRSSTVTVGATITIPLFDAHARRHKIQEAQAQAEKSALQALDTENQVLLELVKAHAELAASLESIDAAEHLLKAADAAMSSATHRYERGVADMLELISAQGLLQDALDARAQCEYQWNAARLRLMSDLGRLDRNDVAALEAPPATN</sequence>
<dbReference type="GO" id="GO:0031640">
    <property type="term" value="P:killing of cells of another organism"/>
    <property type="evidence" value="ECO:0007669"/>
    <property type="project" value="UniProtKB-KW"/>
</dbReference>
<accession>A0A2G9C9E5</accession>
<keyword evidence="7" id="KW-0204">Cytolysis</keyword>
<evidence type="ECO:0000256" key="7">
    <source>
        <dbReference type="PIRNR" id="PIRNR001892"/>
    </source>
</evidence>
<evidence type="ECO:0000313" key="10">
    <source>
        <dbReference type="Proteomes" id="UP000231501"/>
    </source>
</evidence>
<comment type="subcellular location">
    <subcellularLocation>
        <location evidence="7">Cell outer membrane</location>
        <topology evidence="7">Peripheral membrane protein</topology>
    </subcellularLocation>
</comment>
<comment type="similarity">
    <text evidence="1 7">Belongs to the outer membrane factor (OMF) (TC 1.B.17) family.</text>
</comment>
<dbReference type="InterPro" id="IPR003423">
    <property type="entry name" value="OMP_efflux"/>
</dbReference>
<evidence type="ECO:0000256" key="6">
    <source>
        <dbReference type="ARBA" id="ARBA00023237"/>
    </source>
</evidence>
<dbReference type="OrthoDB" id="8553524at2"/>
<keyword evidence="4" id="KW-0812">Transmembrane</keyword>
<feature type="chain" id="PRO_5013890138" description="Protein CyaE" evidence="8">
    <location>
        <begin position="28"/>
        <end position="460"/>
    </location>
</feature>
<dbReference type="PANTHER" id="PTHR30026">
    <property type="entry name" value="OUTER MEMBRANE PROTEIN TOLC"/>
    <property type="match status" value="1"/>
</dbReference>
<dbReference type="GO" id="GO:0016301">
    <property type="term" value="F:kinase activity"/>
    <property type="evidence" value="ECO:0007669"/>
    <property type="project" value="UniProtKB-KW"/>
</dbReference>
<keyword evidence="8" id="KW-0732">Signal</keyword>
<comment type="function">
    <text evidence="7">CyaE is necessary for transport of calmodulin-sensitive adenylate cyclase-hemolysin (cyclolysin).</text>
</comment>
<feature type="signal peptide" evidence="8">
    <location>
        <begin position="1"/>
        <end position="27"/>
    </location>
</feature>
<evidence type="ECO:0000256" key="1">
    <source>
        <dbReference type="ARBA" id="ARBA00007613"/>
    </source>
</evidence>
<comment type="caution">
    <text evidence="9">The sequence shown here is derived from an EMBL/GenBank/DDBJ whole genome shotgun (WGS) entry which is preliminary data.</text>
</comment>
<dbReference type="GO" id="GO:1990281">
    <property type="term" value="C:efflux pump complex"/>
    <property type="evidence" value="ECO:0007669"/>
    <property type="project" value="TreeGrafter"/>
</dbReference>
<evidence type="ECO:0000256" key="3">
    <source>
        <dbReference type="ARBA" id="ARBA00022452"/>
    </source>
</evidence>
<keyword evidence="10" id="KW-1185">Reference proteome</keyword>
<dbReference type="SUPFAM" id="SSF56954">
    <property type="entry name" value="Outer membrane efflux proteins (OEP)"/>
    <property type="match status" value="1"/>
</dbReference>
<evidence type="ECO:0000313" key="9">
    <source>
        <dbReference type="EMBL" id="PIM52254.1"/>
    </source>
</evidence>
<dbReference type="Pfam" id="PF02321">
    <property type="entry name" value="OEP"/>
    <property type="match status" value="2"/>
</dbReference>
<dbReference type="GO" id="GO:0009279">
    <property type="term" value="C:cell outer membrane"/>
    <property type="evidence" value="ECO:0007669"/>
    <property type="project" value="UniProtKB-SubCell"/>
</dbReference>
<dbReference type="PIRSF" id="PIRSF001892">
    <property type="entry name" value="CyaE"/>
    <property type="match status" value="1"/>
</dbReference>
<organism evidence="9 10">
    <name type="scientific">Roseateles chitinivorans</name>
    <dbReference type="NCBI Taxonomy" id="2917965"/>
    <lineage>
        <taxon>Bacteria</taxon>
        <taxon>Pseudomonadati</taxon>
        <taxon>Pseudomonadota</taxon>
        <taxon>Betaproteobacteria</taxon>
        <taxon>Burkholderiales</taxon>
        <taxon>Sphaerotilaceae</taxon>
        <taxon>Roseateles</taxon>
    </lineage>
</organism>
<protein>
    <recommendedName>
        <fullName evidence="7">Protein CyaE</fullName>
    </recommendedName>
</protein>
<evidence type="ECO:0000256" key="8">
    <source>
        <dbReference type="SAM" id="SignalP"/>
    </source>
</evidence>
<keyword evidence="2 7" id="KW-0813">Transport</keyword>
<keyword evidence="9" id="KW-0418">Kinase</keyword>
<evidence type="ECO:0000256" key="5">
    <source>
        <dbReference type="ARBA" id="ARBA00023136"/>
    </source>
</evidence>
<dbReference type="GO" id="GO:0015288">
    <property type="term" value="F:porin activity"/>
    <property type="evidence" value="ECO:0007669"/>
    <property type="project" value="TreeGrafter"/>
</dbReference>
<dbReference type="Gene3D" id="1.20.1600.10">
    <property type="entry name" value="Outer membrane efflux proteins (OEP)"/>
    <property type="match status" value="1"/>
</dbReference>
<dbReference type="Proteomes" id="UP000231501">
    <property type="component" value="Unassembled WGS sequence"/>
</dbReference>
<keyword evidence="3" id="KW-1134">Transmembrane beta strand</keyword>
<evidence type="ECO:0000256" key="4">
    <source>
        <dbReference type="ARBA" id="ARBA00022692"/>
    </source>
</evidence>
<keyword evidence="5 7" id="KW-0472">Membrane</keyword>
<dbReference type="PANTHER" id="PTHR30026:SF20">
    <property type="entry name" value="OUTER MEMBRANE PROTEIN TOLC"/>
    <property type="match status" value="1"/>
</dbReference>
<gene>
    <name evidence="9" type="ORF">CS062_15715</name>
</gene>
<proteinExistence type="inferred from homology"/>
<dbReference type="InterPro" id="IPR028351">
    <property type="entry name" value="CyaE"/>
</dbReference>
<dbReference type="EMBL" id="PEOG01000042">
    <property type="protein sequence ID" value="PIM52254.1"/>
    <property type="molecule type" value="Genomic_DNA"/>
</dbReference>
<keyword evidence="9" id="KW-0808">Transferase</keyword>
<keyword evidence="6 7" id="KW-0998">Cell outer membrane</keyword>
<dbReference type="GO" id="GO:0015562">
    <property type="term" value="F:efflux transmembrane transporter activity"/>
    <property type="evidence" value="ECO:0007669"/>
    <property type="project" value="InterPro"/>
</dbReference>
<evidence type="ECO:0000256" key="2">
    <source>
        <dbReference type="ARBA" id="ARBA00022448"/>
    </source>
</evidence>
<dbReference type="AlphaFoldDB" id="A0A2G9C9E5"/>
<reference evidence="9 10" key="1">
    <citation type="submission" date="2017-11" db="EMBL/GenBank/DDBJ databases">
        <title>Draft genome sequence of Mitsuaria sp. HWN-4.</title>
        <authorList>
            <person name="Gundlapally S.R."/>
        </authorList>
    </citation>
    <scope>NUCLEOTIDE SEQUENCE [LARGE SCALE GENOMIC DNA]</scope>
    <source>
        <strain evidence="9 10">HWN-4</strain>
    </source>
</reference>
<name>A0A2G9C9E5_9BURK</name>
<dbReference type="RefSeq" id="WP_099862553.1">
    <property type="nucleotide sequence ID" value="NZ_PEOG01000042.1"/>
</dbReference>